<dbReference type="Proteomes" id="UP000019763">
    <property type="component" value="Unassembled WGS sequence"/>
</dbReference>
<comment type="caution">
    <text evidence="10">The sequence shown here is derived from an EMBL/GenBank/DDBJ whole genome shotgun (WGS) entry which is preliminary data.</text>
</comment>
<dbReference type="Gene3D" id="1.10.132.30">
    <property type="match status" value="1"/>
</dbReference>
<reference evidence="10" key="1">
    <citation type="submission" date="2013-12" db="EMBL/GenBank/DDBJ databases">
        <authorList>
            <person name="Omoto C.K."/>
            <person name="Sibley D."/>
            <person name="Venepally P."/>
            <person name="Hadjithomas M."/>
            <person name="Karamycheva S."/>
            <person name="Brunk B."/>
            <person name="Roos D."/>
            <person name="Caler E."/>
            <person name="Lorenzi H."/>
        </authorList>
    </citation>
    <scope>NUCLEOTIDE SEQUENCE</scope>
</reference>
<evidence type="ECO:0000259" key="9">
    <source>
        <dbReference type="Pfam" id="PF05000"/>
    </source>
</evidence>
<feature type="compositionally biased region" description="Acidic residues" evidence="7">
    <location>
        <begin position="674"/>
        <end position="683"/>
    </location>
</feature>
<dbReference type="Gene3D" id="6.10.250.2940">
    <property type="match status" value="1"/>
</dbReference>
<evidence type="ECO:0000256" key="5">
    <source>
        <dbReference type="ARBA" id="ARBA00022695"/>
    </source>
</evidence>
<dbReference type="EMBL" id="AFNH02000099">
    <property type="protein sequence ID" value="EZG84057.1"/>
    <property type="molecule type" value="Genomic_DNA"/>
</dbReference>
<dbReference type="VEuPathDB" id="CryptoDB:GNI_013320"/>
<keyword evidence="6" id="KW-0804">Transcription</keyword>
<keyword evidence="11" id="KW-1185">Reference proteome</keyword>
<feature type="compositionally biased region" description="Low complexity" evidence="7">
    <location>
        <begin position="684"/>
        <end position="703"/>
    </location>
</feature>
<dbReference type="GO" id="GO:0003899">
    <property type="term" value="F:DNA-directed RNA polymerase activity"/>
    <property type="evidence" value="ECO:0007669"/>
    <property type="project" value="UniProtKB-EC"/>
</dbReference>
<keyword evidence="4" id="KW-0808">Transferase</keyword>
<dbReference type="AlphaFoldDB" id="A0A023BCU8"/>
<protein>
    <recommendedName>
        <fullName evidence="2">DNA-directed RNA polymerase</fullName>
        <ecNumber evidence="2">2.7.7.6</ecNumber>
    </recommendedName>
</protein>
<evidence type="ECO:0000259" key="8">
    <source>
        <dbReference type="Pfam" id="PF04998"/>
    </source>
</evidence>
<feature type="compositionally biased region" description="Acidic residues" evidence="7">
    <location>
        <begin position="639"/>
        <end position="666"/>
    </location>
</feature>
<dbReference type="Pfam" id="PF04998">
    <property type="entry name" value="RNA_pol_Rpb1_5"/>
    <property type="match status" value="1"/>
</dbReference>
<dbReference type="RefSeq" id="XP_011128875.1">
    <property type="nucleotide sequence ID" value="XM_011130573.1"/>
</dbReference>
<evidence type="ECO:0000256" key="1">
    <source>
        <dbReference type="ARBA" id="ARBA00006460"/>
    </source>
</evidence>
<feature type="domain" description="RNA polymerase Rpb1" evidence="9">
    <location>
        <begin position="55"/>
        <end position="143"/>
    </location>
</feature>
<dbReference type="InterPro" id="IPR007083">
    <property type="entry name" value="RNA_pol_Rpb1_4"/>
</dbReference>
<dbReference type="OrthoDB" id="270392at2759"/>
<dbReference type="GO" id="GO:0003677">
    <property type="term" value="F:DNA binding"/>
    <property type="evidence" value="ECO:0007669"/>
    <property type="project" value="InterPro"/>
</dbReference>
<evidence type="ECO:0000313" key="11">
    <source>
        <dbReference type="Proteomes" id="UP000019763"/>
    </source>
</evidence>
<keyword evidence="3 10" id="KW-0240">DNA-directed RNA polymerase</keyword>
<gene>
    <name evidence="10" type="ORF">GNI_013320</name>
</gene>
<name>A0A023BCU8_GRENI</name>
<dbReference type="InterPro" id="IPR038120">
    <property type="entry name" value="Rpb1_funnel_sf"/>
</dbReference>
<dbReference type="GO" id="GO:0006351">
    <property type="term" value="P:DNA-templated transcription"/>
    <property type="evidence" value="ECO:0007669"/>
    <property type="project" value="InterPro"/>
</dbReference>
<dbReference type="eggNOG" id="KOG0262">
    <property type="taxonomic scope" value="Eukaryota"/>
</dbReference>
<keyword evidence="5" id="KW-0548">Nucleotidyltransferase</keyword>
<evidence type="ECO:0000256" key="3">
    <source>
        <dbReference type="ARBA" id="ARBA00022478"/>
    </source>
</evidence>
<accession>A0A023BCU8</accession>
<evidence type="ECO:0000256" key="7">
    <source>
        <dbReference type="SAM" id="MobiDB-lite"/>
    </source>
</evidence>
<comment type="similarity">
    <text evidence="1">Belongs to the RNA polymerase beta' chain family.</text>
</comment>
<proteinExistence type="inferred from homology"/>
<feature type="compositionally biased region" description="Acidic residues" evidence="7">
    <location>
        <begin position="704"/>
        <end position="715"/>
    </location>
</feature>
<evidence type="ECO:0000256" key="6">
    <source>
        <dbReference type="ARBA" id="ARBA00023163"/>
    </source>
</evidence>
<dbReference type="EC" id="2.7.7.6" evidence="2"/>
<dbReference type="GeneID" id="22910739"/>
<evidence type="ECO:0000256" key="2">
    <source>
        <dbReference type="ARBA" id="ARBA00012418"/>
    </source>
</evidence>
<dbReference type="PANTHER" id="PTHR19376">
    <property type="entry name" value="DNA-DIRECTED RNA POLYMERASE"/>
    <property type="match status" value="1"/>
</dbReference>
<dbReference type="SUPFAM" id="SSF64484">
    <property type="entry name" value="beta and beta-prime subunits of DNA dependent RNA-polymerase"/>
    <property type="match status" value="1"/>
</dbReference>
<feature type="domain" description="RNA polymerase Rpb1" evidence="8">
    <location>
        <begin position="151"/>
        <end position="926"/>
    </location>
</feature>
<evidence type="ECO:0000313" key="10">
    <source>
        <dbReference type="EMBL" id="EZG84057.1"/>
    </source>
</evidence>
<dbReference type="Gene3D" id="6.20.50.80">
    <property type="match status" value="1"/>
</dbReference>
<sequence>MRALSLDRVTRHEAYSASGKRLMMLMPSELTRLRMERLVTDYFAGREELFITMFDKFFQANMGELSSKNNDLVSGDVTLYPFPNNGFSSMVTTGAKGSKVNFAMICGMLSQQSLEGKRVPLMISGKTHPAFGRWDLGARAGGLITDRYLTGLRPPDYFFHCMAGREGLVDTAVKTARSGYLQRCVIKSLEGMIVSYDGSVREGDGSIVQFLYGEDGADVCRMTYLHNLKDLLANPAVVQAKFASEEKLDSDVLKQRLGALETALKSRAKAQTAHREDDYDPHFNTPLTAKFPPLLYPGSVSEWFEQAAETQVAKAVEDQRIREPLVKQGLLRSKDLKHKSYFAKPDGSMTALGRVLRLKYRQALAEPGDAVGCLAAQSMGEPATQMTLNTFHLAGHGAANVTLGIPRLREILQTAGAASTPVLYLPVRGDDQETRSANCQKLLLGFRKIMLTDVINAVGVEANVYAQPFRNGAVGGCSEFETAYARHEPRYGDGLLRKYWGYECTIQFENLEHFCKVVPKYTPQKLVNFTINRVVKELLKTVNKLMAIYSTKASEEMWDSDEDELSLAAEKFIFERNLRTIQDKKKALKETFRAAGIGFGAAAGNDRDGGESAVDLDLLAAGDTGTIYRKGARKLRGDDVEEADDEMGDAEFDTDISNDDSEDDLTDPNGSDGEILDDEEEPAPETTADAEQSAAEQSGAEQTAADEDMEDEVLTEEERKRLRREEKRRLKRMAKLDDIEPDRLEEEALWSEGEGAGFRSKHLPPEASRYLESIKVCRKTWRIVIKWGWPVERCPRRIEFMPSLTRIITKQVLQNTPGVANPHVVTKQDTHTKGVDCEVQCEGSNLEWVSQLSSQCVDHTRIGTNDIRSIFRFYGVEAGRASIIRELASVFGVYGITVDFRHLSLIADAMTHSGEFRAFSRLGMSHHPSPLLQMSFETSIKFLTEGVERGAIDNLRCPSGAIVVGRNTNVGTGLSRPLTRLPAQIRI</sequence>
<feature type="region of interest" description="Disordered" evidence="7">
    <location>
        <begin position="634"/>
        <end position="724"/>
    </location>
</feature>
<dbReference type="GO" id="GO:0005736">
    <property type="term" value="C:RNA polymerase I complex"/>
    <property type="evidence" value="ECO:0007669"/>
    <property type="project" value="TreeGrafter"/>
</dbReference>
<evidence type="ECO:0000256" key="4">
    <source>
        <dbReference type="ARBA" id="ARBA00022679"/>
    </source>
</evidence>
<dbReference type="PANTHER" id="PTHR19376:SF11">
    <property type="entry name" value="DNA-DIRECTED RNA POLYMERASE I SUBUNIT RPA1"/>
    <property type="match status" value="1"/>
</dbReference>
<organism evidence="10 11">
    <name type="scientific">Gregarina niphandrodes</name>
    <name type="common">Septate eugregarine</name>
    <dbReference type="NCBI Taxonomy" id="110365"/>
    <lineage>
        <taxon>Eukaryota</taxon>
        <taxon>Sar</taxon>
        <taxon>Alveolata</taxon>
        <taxon>Apicomplexa</taxon>
        <taxon>Conoidasida</taxon>
        <taxon>Gregarinasina</taxon>
        <taxon>Eugregarinorida</taxon>
        <taxon>Gregarinidae</taxon>
        <taxon>Gregarina</taxon>
    </lineage>
</organism>
<dbReference type="InterPro" id="IPR045867">
    <property type="entry name" value="DNA-dir_RpoC_beta_prime"/>
</dbReference>
<dbReference type="InterPro" id="IPR007081">
    <property type="entry name" value="RNA_pol_Rpb1_5"/>
</dbReference>
<dbReference type="Pfam" id="PF05000">
    <property type="entry name" value="RNA_pol_Rpb1_4"/>
    <property type="match status" value="1"/>
</dbReference>